<dbReference type="EMBL" id="QKWP01000350">
    <property type="protein sequence ID" value="RIB21628.1"/>
    <property type="molecule type" value="Genomic_DNA"/>
</dbReference>
<keyword evidence="2" id="KW-1185">Reference proteome</keyword>
<proteinExistence type="predicted"/>
<dbReference type="Proteomes" id="UP000266673">
    <property type="component" value="Unassembled WGS sequence"/>
</dbReference>
<accession>A0A397VIG5</accession>
<evidence type="ECO:0000313" key="2">
    <source>
        <dbReference type="Proteomes" id="UP000266673"/>
    </source>
</evidence>
<name>A0A397VIG5_9GLOM</name>
<gene>
    <name evidence="1" type="ORF">C2G38_2176082</name>
</gene>
<dbReference type="AlphaFoldDB" id="A0A397VIG5"/>
<organism evidence="1 2">
    <name type="scientific">Gigaspora rosea</name>
    <dbReference type="NCBI Taxonomy" id="44941"/>
    <lineage>
        <taxon>Eukaryota</taxon>
        <taxon>Fungi</taxon>
        <taxon>Fungi incertae sedis</taxon>
        <taxon>Mucoromycota</taxon>
        <taxon>Glomeromycotina</taxon>
        <taxon>Glomeromycetes</taxon>
        <taxon>Diversisporales</taxon>
        <taxon>Gigasporaceae</taxon>
        <taxon>Gigaspora</taxon>
    </lineage>
</organism>
<sequence>MNWQKAKIRGFKIDNASIWDTGIAASVEPSGSYLNRQPKVASIASCTFINVQISDVLYKFKMGLDLPFIELLKLKYTKEPECFIMDEGLMRVWCLREIVKISLPSSRLTV</sequence>
<protein>
    <submittedName>
        <fullName evidence="1">Uncharacterized protein</fullName>
    </submittedName>
</protein>
<comment type="caution">
    <text evidence="1">The sequence shown here is derived from an EMBL/GenBank/DDBJ whole genome shotgun (WGS) entry which is preliminary data.</text>
</comment>
<reference evidence="1 2" key="1">
    <citation type="submission" date="2018-06" db="EMBL/GenBank/DDBJ databases">
        <title>Comparative genomics reveals the genomic features of Rhizophagus irregularis, R. cerebriforme, R. diaphanum and Gigaspora rosea, and their symbiotic lifestyle signature.</title>
        <authorList>
            <person name="Morin E."/>
            <person name="San Clemente H."/>
            <person name="Chen E.C.H."/>
            <person name="De La Providencia I."/>
            <person name="Hainaut M."/>
            <person name="Kuo A."/>
            <person name="Kohler A."/>
            <person name="Murat C."/>
            <person name="Tang N."/>
            <person name="Roy S."/>
            <person name="Loubradou J."/>
            <person name="Henrissat B."/>
            <person name="Grigoriev I.V."/>
            <person name="Corradi N."/>
            <person name="Roux C."/>
            <person name="Martin F.M."/>
        </authorList>
    </citation>
    <scope>NUCLEOTIDE SEQUENCE [LARGE SCALE GENOMIC DNA]</scope>
    <source>
        <strain evidence="1 2">DAOM 194757</strain>
    </source>
</reference>
<evidence type="ECO:0000313" key="1">
    <source>
        <dbReference type="EMBL" id="RIB21628.1"/>
    </source>
</evidence>